<dbReference type="Proteomes" id="UP001148614">
    <property type="component" value="Unassembled WGS sequence"/>
</dbReference>
<dbReference type="EMBL" id="JANPWZ010001813">
    <property type="protein sequence ID" value="KAJ3563046.1"/>
    <property type="molecule type" value="Genomic_DNA"/>
</dbReference>
<organism evidence="2 3">
    <name type="scientific">Xylaria arbuscula</name>
    <dbReference type="NCBI Taxonomy" id="114810"/>
    <lineage>
        <taxon>Eukaryota</taxon>
        <taxon>Fungi</taxon>
        <taxon>Dikarya</taxon>
        <taxon>Ascomycota</taxon>
        <taxon>Pezizomycotina</taxon>
        <taxon>Sordariomycetes</taxon>
        <taxon>Xylariomycetidae</taxon>
        <taxon>Xylariales</taxon>
        <taxon>Xylariaceae</taxon>
        <taxon>Xylaria</taxon>
    </lineage>
</organism>
<reference evidence="2" key="1">
    <citation type="submission" date="2022-07" db="EMBL/GenBank/DDBJ databases">
        <title>Genome Sequence of Xylaria arbuscula.</title>
        <authorList>
            <person name="Buettner E."/>
        </authorList>
    </citation>
    <scope>NUCLEOTIDE SEQUENCE</scope>
    <source>
        <strain evidence="2">VT107</strain>
    </source>
</reference>
<protein>
    <submittedName>
        <fullName evidence="2">Uncharacterized protein</fullName>
    </submittedName>
</protein>
<comment type="caution">
    <text evidence="2">The sequence shown here is derived from an EMBL/GenBank/DDBJ whole genome shotgun (WGS) entry which is preliminary data.</text>
</comment>
<name>A0A9W8N8D0_9PEZI</name>
<keyword evidence="3" id="KW-1185">Reference proteome</keyword>
<feature type="region of interest" description="Disordered" evidence="1">
    <location>
        <begin position="47"/>
        <end position="77"/>
    </location>
</feature>
<evidence type="ECO:0000313" key="2">
    <source>
        <dbReference type="EMBL" id="KAJ3563046.1"/>
    </source>
</evidence>
<feature type="region of interest" description="Disordered" evidence="1">
    <location>
        <begin position="1"/>
        <end position="25"/>
    </location>
</feature>
<sequence length="136" mass="14608">MAIFVDLDEEAEPPQTQAVAGGGYGDWNNERTKLQLQQELLAAVNTPNAQAQDSSVVVDDDNLDPAADKGTSEIPNRTRMTDALACYPDSIVARPKLARQSVENMSPDPLQPTPIPRAPGHAHDALLQRAAAARAR</sequence>
<proteinExistence type="predicted"/>
<dbReference type="AlphaFoldDB" id="A0A9W8N8D0"/>
<feature type="compositionally biased region" description="Acidic residues" evidence="1">
    <location>
        <begin position="1"/>
        <end position="12"/>
    </location>
</feature>
<gene>
    <name evidence="2" type="ORF">NPX13_g8336</name>
</gene>
<evidence type="ECO:0000313" key="3">
    <source>
        <dbReference type="Proteomes" id="UP001148614"/>
    </source>
</evidence>
<accession>A0A9W8N8D0</accession>
<evidence type="ECO:0000256" key="1">
    <source>
        <dbReference type="SAM" id="MobiDB-lite"/>
    </source>
</evidence>
<dbReference type="VEuPathDB" id="FungiDB:F4678DRAFT_430035"/>
<feature type="region of interest" description="Disordered" evidence="1">
    <location>
        <begin position="99"/>
        <end position="122"/>
    </location>
</feature>